<evidence type="ECO:0000259" key="3">
    <source>
        <dbReference type="Pfam" id="PF01478"/>
    </source>
</evidence>
<feature type="domain" description="Prepilin type IV endopeptidase peptidase" evidence="3">
    <location>
        <begin position="4"/>
        <end position="60"/>
    </location>
</feature>
<dbReference type="InterPro" id="IPR050882">
    <property type="entry name" value="Prepilin_peptidase/N-MTase"/>
</dbReference>
<name>A0A8I0H959_XANCI</name>
<sequence>GLMLGVPLLLLVLLMDRVLKRESMGGGDLKLFFAVGLYFPWRELLLVVILSCITGLLLALLTRKTTGDPENPKAFPFAPSIALA</sequence>
<gene>
    <name evidence="4" type="ORF">GUH15_31735</name>
</gene>
<keyword evidence="2" id="KW-0812">Transmembrane</keyword>
<dbReference type="Proteomes" id="UP000653002">
    <property type="component" value="Unassembled WGS sequence"/>
</dbReference>
<feature type="non-terminal residue" evidence="4">
    <location>
        <position position="1"/>
    </location>
</feature>
<dbReference type="GO" id="GO:0004190">
    <property type="term" value="F:aspartic-type endopeptidase activity"/>
    <property type="evidence" value="ECO:0007669"/>
    <property type="project" value="InterPro"/>
</dbReference>
<dbReference type="GO" id="GO:0006465">
    <property type="term" value="P:signal peptide processing"/>
    <property type="evidence" value="ECO:0007669"/>
    <property type="project" value="TreeGrafter"/>
</dbReference>
<protein>
    <submittedName>
        <fullName evidence="4">Prepilin peptidase</fullName>
    </submittedName>
</protein>
<dbReference type="Pfam" id="PF01478">
    <property type="entry name" value="Peptidase_A24"/>
    <property type="match status" value="1"/>
</dbReference>
<evidence type="ECO:0000256" key="1">
    <source>
        <dbReference type="ARBA" id="ARBA00005801"/>
    </source>
</evidence>
<accession>A0A8I0H959</accession>
<evidence type="ECO:0000256" key="2">
    <source>
        <dbReference type="SAM" id="Phobius"/>
    </source>
</evidence>
<comment type="similarity">
    <text evidence="1">Belongs to the peptidase A24 family.</text>
</comment>
<feature type="transmembrane region" description="Helical" evidence="2">
    <location>
        <begin position="44"/>
        <end position="61"/>
    </location>
</feature>
<proteinExistence type="inferred from homology"/>
<comment type="caution">
    <text evidence="4">The sequence shown here is derived from an EMBL/GenBank/DDBJ whole genome shotgun (WGS) entry which is preliminary data.</text>
</comment>
<organism evidence="4 5">
    <name type="scientific">Xanthomonas citri pv. citri</name>
    <dbReference type="NCBI Taxonomy" id="611301"/>
    <lineage>
        <taxon>Bacteria</taxon>
        <taxon>Pseudomonadati</taxon>
        <taxon>Pseudomonadota</taxon>
        <taxon>Gammaproteobacteria</taxon>
        <taxon>Lysobacterales</taxon>
        <taxon>Lysobacteraceae</taxon>
        <taxon>Xanthomonas</taxon>
    </lineage>
</organism>
<keyword evidence="2" id="KW-1133">Transmembrane helix</keyword>
<dbReference type="InterPro" id="IPR000045">
    <property type="entry name" value="Prepilin_IV_endopep_pep"/>
</dbReference>
<evidence type="ECO:0000313" key="5">
    <source>
        <dbReference type="Proteomes" id="UP000653002"/>
    </source>
</evidence>
<keyword evidence="2" id="KW-0472">Membrane</keyword>
<reference evidence="4" key="1">
    <citation type="submission" date="2020-01" db="EMBL/GenBank/DDBJ databases">
        <authorList>
            <person name="Richard D."/>
        </authorList>
    </citation>
    <scope>NUCLEOTIDE SEQUENCE</scope>
    <source>
        <strain evidence="4">JP541</strain>
    </source>
</reference>
<dbReference type="PANTHER" id="PTHR30487:SF0">
    <property type="entry name" value="PREPILIN LEADER PEPTIDASE_N-METHYLTRANSFERASE-RELATED"/>
    <property type="match status" value="1"/>
</dbReference>
<dbReference type="AlphaFoldDB" id="A0A8I0H959"/>
<dbReference type="PANTHER" id="PTHR30487">
    <property type="entry name" value="TYPE 4 PREPILIN-LIKE PROTEINS LEADER PEPTIDE-PROCESSING ENZYME"/>
    <property type="match status" value="1"/>
</dbReference>
<feature type="non-terminal residue" evidence="4">
    <location>
        <position position="84"/>
    </location>
</feature>
<dbReference type="EMBL" id="JAABFR010002713">
    <property type="protein sequence ID" value="MBD4340533.1"/>
    <property type="molecule type" value="Genomic_DNA"/>
</dbReference>
<dbReference type="GO" id="GO:0005886">
    <property type="term" value="C:plasma membrane"/>
    <property type="evidence" value="ECO:0007669"/>
    <property type="project" value="TreeGrafter"/>
</dbReference>
<dbReference type="Gene3D" id="1.20.120.1220">
    <property type="match status" value="1"/>
</dbReference>
<evidence type="ECO:0000313" key="4">
    <source>
        <dbReference type="EMBL" id="MBD4340533.1"/>
    </source>
</evidence>